<dbReference type="Pfam" id="PF00076">
    <property type="entry name" value="RRM_1"/>
    <property type="match status" value="1"/>
</dbReference>
<dbReference type="RefSeq" id="XP_017777328.1">
    <property type="nucleotide sequence ID" value="XM_017921839.1"/>
</dbReference>
<reference evidence="6" key="1">
    <citation type="submission" date="2025-08" db="UniProtKB">
        <authorList>
            <consortium name="RefSeq"/>
        </authorList>
    </citation>
    <scope>IDENTIFICATION</scope>
    <source>
        <tissue evidence="6">Whole Larva</tissue>
    </source>
</reference>
<evidence type="ECO:0000256" key="2">
    <source>
        <dbReference type="PROSITE-ProRule" id="PRU00176"/>
    </source>
</evidence>
<dbReference type="PROSITE" id="PS50102">
    <property type="entry name" value="RRM"/>
    <property type="match status" value="1"/>
</dbReference>
<feature type="region of interest" description="Disordered" evidence="3">
    <location>
        <begin position="322"/>
        <end position="388"/>
    </location>
</feature>
<keyword evidence="5" id="KW-1185">Reference proteome</keyword>
<name>A0ABM1MRX8_NICVS</name>
<keyword evidence="1 2" id="KW-0694">RNA-binding</keyword>
<feature type="compositionally biased region" description="Polar residues" evidence="3">
    <location>
        <begin position="65"/>
        <end position="78"/>
    </location>
</feature>
<proteinExistence type="predicted"/>
<feature type="compositionally biased region" description="Low complexity" evidence="3">
    <location>
        <begin position="91"/>
        <end position="101"/>
    </location>
</feature>
<protein>
    <submittedName>
        <fullName evidence="6">Uncharacterized protein LOC108563225 isoform X1</fullName>
    </submittedName>
</protein>
<gene>
    <name evidence="6" type="primary">LOC108563225</name>
</gene>
<feature type="domain" description="RRM" evidence="4">
    <location>
        <begin position="245"/>
        <end position="319"/>
    </location>
</feature>
<dbReference type="CDD" id="cd00590">
    <property type="entry name" value="RRM_SF"/>
    <property type="match status" value="2"/>
</dbReference>
<dbReference type="InterPro" id="IPR012677">
    <property type="entry name" value="Nucleotide-bd_a/b_plait_sf"/>
</dbReference>
<dbReference type="GeneID" id="108563225"/>
<dbReference type="Gene3D" id="3.30.70.330">
    <property type="match status" value="2"/>
</dbReference>
<accession>A0ABM1MRX8</accession>
<feature type="compositionally biased region" description="Basic and acidic residues" evidence="3">
    <location>
        <begin position="452"/>
        <end position="461"/>
    </location>
</feature>
<feature type="region of interest" description="Disordered" evidence="3">
    <location>
        <begin position="65"/>
        <end position="139"/>
    </location>
</feature>
<dbReference type="SUPFAM" id="SSF54928">
    <property type="entry name" value="RNA-binding domain, RBD"/>
    <property type="match status" value="1"/>
</dbReference>
<evidence type="ECO:0000259" key="4">
    <source>
        <dbReference type="PROSITE" id="PS50102"/>
    </source>
</evidence>
<dbReference type="InterPro" id="IPR000504">
    <property type="entry name" value="RRM_dom"/>
</dbReference>
<sequence>MSGSYPYYYTPQPPGQYSVKTEWTLEQQQFNQSSHSYTRGPPVYEMPMPAQNQISAAHTPIRSSQYYNYHGSNHSSHNGRPYHSRRYNGPSNQYSSSQSQNWRQGYKRQLDDDNEPKKPPKKKKKPLSQNMPSKKDWSLKEAEMALNCEKEYNKRHKNQSLIIKFPDPELNKDIVSKFHGAIENVHFQQPSTARFCFVTLMDTADGDAVINALNKVEFGGGKLTAEYKKDREDDQNIGPEDIDPNTLYVGNLAQEITKEDMIKTYPKCKRIDIGYAKKMKYTRYAFVTFRTVTDSIEAFKKTHSTQMYSKSLIVRFRRLHGTVGMPGESKPQNPPKNREPTIAEEAPRQPHMNHNHTNVREEPEELVRPPTRQERSPRKEAQSPVAIKQEPEYFPDPQQMERLKMAKLMPHTENYVSEMHKPRVINVKKEPKEEVLDDDECREVSSFRPVKSNKESDDKVEVNYIKPEPEDDFEYHDSQYSDEDANEYEDDEFEGDDEPSDFGKESFSSFYERTLAHAQQLGSLNHND</sequence>
<dbReference type="InterPro" id="IPR035979">
    <property type="entry name" value="RBD_domain_sf"/>
</dbReference>
<feature type="region of interest" description="Disordered" evidence="3">
    <location>
        <begin position="447"/>
        <end position="507"/>
    </location>
</feature>
<evidence type="ECO:0000256" key="3">
    <source>
        <dbReference type="SAM" id="MobiDB-lite"/>
    </source>
</evidence>
<dbReference type="SMART" id="SM00360">
    <property type="entry name" value="RRM"/>
    <property type="match status" value="2"/>
</dbReference>
<feature type="region of interest" description="Disordered" evidence="3">
    <location>
        <begin position="29"/>
        <end position="52"/>
    </location>
</feature>
<evidence type="ECO:0000313" key="5">
    <source>
        <dbReference type="Proteomes" id="UP000695000"/>
    </source>
</evidence>
<evidence type="ECO:0000256" key="1">
    <source>
        <dbReference type="ARBA" id="ARBA00022884"/>
    </source>
</evidence>
<feature type="compositionally biased region" description="Acidic residues" evidence="3">
    <location>
        <begin position="469"/>
        <end position="500"/>
    </location>
</feature>
<feature type="compositionally biased region" description="Basic and acidic residues" evidence="3">
    <location>
        <begin position="108"/>
        <end position="118"/>
    </location>
</feature>
<evidence type="ECO:0000313" key="6">
    <source>
        <dbReference type="RefSeq" id="XP_017777328.1"/>
    </source>
</evidence>
<feature type="compositionally biased region" description="Basic and acidic residues" evidence="3">
    <location>
        <begin position="336"/>
        <end position="348"/>
    </location>
</feature>
<dbReference type="Proteomes" id="UP000695000">
    <property type="component" value="Unplaced"/>
</dbReference>
<feature type="compositionally biased region" description="Basic and acidic residues" evidence="3">
    <location>
        <begin position="358"/>
        <end position="381"/>
    </location>
</feature>
<organism evidence="5 6">
    <name type="scientific">Nicrophorus vespilloides</name>
    <name type="common">Boreal carrion beetle</name>
    <dbReference type="NCBI Taxonomy" id="110193"/>
    <lineage>
        <taxon>Eukaryota</taxon>
        <taxon>Metazoa</taxon>
        <taxon>Ecdysozoa</taxon>
        <taxon>Arthropoda</taxon>
        <taxon>Hexapoda</taxon>
        <taxon>Insecta</taxon>
        <taxon>Pterygota</taxon>
        <taxon>Neoptera</taxon>
        <taxon>Endopterygota</taxon>
        <taxon>Coleoptera</taxon>
        <taxon>Polyphaga</taxon>
        <taxon>Staphyliniformia</taxon>
        <taxon>Silphidae</taxon>
        <taxon>Nicrophorinae</taxon>
        <taxon>Nicrophorus</taxon>
    </lineage>
</organism>